<keyword evidence="3" id="KW-1185">Reference proteome</keyword>
<evidence type="ECO:0000313" key="2">
    <source>
        <dbReference type="EMBL" id="AOV04071.1"/>
    </source>
</evidence>
<accession>A0ABM6E8X5</accession>
<feature type="region of interest" description="Disordered" evidence="1">
    <location>
        <begin position="68"/>
        <end position="91"/>
    </location>
</feature>
<proteinExistence type="predicted"/>
<gene>
    <name evidence="2" type="ORF">BI380_23380</name>
</gene>
<protein>
    <submittedName>
        <fullName evidence="2">Uncharacterized protein</fullName>
    </submittedName>
</protein>
<evidence type="ECO:0000256" key="1">
    <source>
        <dbReference type="SAM" id="MobiDB-lite"/>
    </source>
</evidence>
<reference evidence="2 3" key="1">
    <citation type="submission" date="2016-09" db="EMBL/GenBank/DDBJ databases">
        <title>Complete genome sequence of Deltia acidovorans CM13 isolated from murine proximal colonic tissue.</title>
        <authorList>
            <person name="Saffarian A."/>
        </authorList>
    </citation>
    <scope>NUCLEOTIDE SEQUENCE [LARGE SCALE GENOMIC DNA]</scope>
    <source>
        <strain evidence="2 3">CM13</strain>
    </source>
</reference>
<dbReference type="EMBL" id="CP017420">
    <property type="protein sequence ID" value="AOV04071.1"/>
    <property type="molecule type" value="Genomic_DNA"/>
</dbReference>
<organism evidence="2 3">
    <name type="scientific">Delftia tsuruhatensis</name>
    <dbReference type="NCBI Taxonomy" id="180282"/>
    <lineage>
        <taxon>Bacteria</taxon>
        <taxon>Pseudomonadati</taxon>
        <taxon>Pseudomonadota</taxon>
        <taxon>Betaproteobacteria</taxon>
        <taxon>Burkholderiales</taxon>
        <taxon>Comamonadaceae</taxon>
        <taxon>Delftia</taxon>
    </lineage>
</organism>
<dbReference type="Proteomes" id="UP000095607">
    <property type="component" value="Chromosome"/>
</dbReference>
<sequence length="117" mass="12759">MQTTLSDVPRDMQQEAARHLRHTLEHSLQPSVQAILGEEAEGTTRLLSGMQAKLQEQERQQRIAISLPLRPTGHANGPDGPDRPSGLGSKLDPWGNVLQEYNPQGILQAILAARAAP</sequence>
<evidence type="ECO:0000313" key="3">
    <source>
        <dbReference type="Proteomes" id="UP000095607"/>
    </source>
</evidence>
<name>A0ABM6E8X5_9BURK</name>